<dbReference type="Proteomes" id="UP001157502">
    <property type="component" value="Chromosome 18"/>
</dbReference>
<accession>A0ACC2G2L6</accession>
<name>A0ACC2G2L6_DALPE</name>
<reference evidence="1" key="1">
    <citation type="submission" date="2021-05" db="EMBL/GenBank/DDBJ databases">
        <authorList>
            <person name="Pan Q."/>
            <person name="Jouanno E."/>
            <person name="Zahm M."/>
            <person name="Klopp C."/>
            <person name="Cabau C."/>
            <person name="Louis A."/>
            <person name="Berthelot C."/>
            <person name="Parey E."/>
            <person name="Roest Crollius H."/>
            <person name="Montfort J."/>
            <person name="Robinson-Rechavi M."/>
            <person name="Bouchez O."/>
            <person name="Lampietro C."/>
            <person name="Lopez Roques C."/>
            <person name="Donnadieu C."/>
            <person name="Postlethwait J."/>
            <person name="Bobe J."/>
            <person name="Dillon D."/>
            <person name="Chandos A."/>
            <person name="von Hippel F."/>
            <person name="Guiguen Y."/>
        </authorList>
    </citation>
    <scope>NUCLEOTIDE SEQUENCE</scope>
    <source>
        <strain evidence="1">YG-Jan2019</strain>
    </source>
</reference>
<organism evidence="1 2">
    <name type="scientific">Dallia pectoralis</name>
    <name type="common">Alaska blackfish</name>
    <dbReference type="NCBI Taxonomy" id="75939"/>
    <lineage>
        <taxon>Eukaryota</taxon>
        <taxon>Metazoa</taxon>
        <taxon>Chordata</taxon>
        <taxon>Craniata</taxon>
        <taxon>Vertebrata</taxon>
        <taxon>Euteleostomi</taxon>
        <taxon>Actinopterygii</taxon>
        <taxon>Neopterygii</taxon>
        <taxon>Teleostei</taxon>
        <taxon>Protacanthopterygii</taxon>
        <taxon>Esociformes</taxon>
        <taxon>Umbridae</taxon>
        <taxon>Dallia</taxon>
    </lineage>
</organism>
<evidence type="ECO:0000313" key="2">
    <source>
        <dbReference type="Proteomes" id="UP001157502"/>
    </source>
</evidence>
<evidence type="ECO:0000313" key="1">
    <source>
        <dbReference type="EMBL" id="KAJ7997836.1"/>
    </source>
</evidence>
<protein>
    <submittedName>
        <fullName evidence="1">Uncharacterized protein</fullName>
    </submittedName>
</protein>
<keyword evidence="2" id="KW-1185">Reference proteome</keyword>
<sequence length="113" mass="12390">MKRCQGTGFCAADSPLPLTPAETADPGPNHIEKSLRNTNTTSDTGKTEDFFSSVLVTKNPQGLNQHQVHIGNGMCLCNRGTGFKHSRIFNRPATVMQKLQNEQLQYVTFKPAA</sequence>
<proteinExistence type="predicted"/>
<gene>
    <name evidence="1" type="ORF">DPEC_G00216300</name>
</gene>
<comment type="caution">
    <text evidence="1">The sequence shown here is derived from an EMBL/GenBank/DDBJ whole genome shotgun (WGS) entry which is preliminary data.</text>
</comment>
<dbReference type="EMBL" id="CM055745">
    <property type="protein sequence ID" value="KAJ7997836.1"/>
    <property type="molecule type" value="Genomic_DNA"/>
</dbReference>